<dbReference type="Gene3D" id="1.10.600.10">
    <property type="entry name" value="Farnesyl Diphosphate Synthase"/>
    <property type="match status" value="1"/>
</dbReference>
<accession>A0AAD9Y395</accession>
<dbReference type="EMBL" id="VYYT01000443">
    <property type="protein sequence ID" value="KAK2735665.1"/>
    <property type="molecule type" value="Genomic_DNA"/>
</dbReference>
<sequence>MAIATLYSKYYLEYQHSEALNPSQYCTEGFCAEFVLRKRFDDGVAVAGCEAARADWGRMVGLKSTRAGCENVVTGSFATLCLPMIASERMWITGYIFEYAFLHDNLTDATKQTDALNEQLVNSLSTAMKPQILAAEAKSGMKQMHEFMTERILSIDKVTGMKILKAWKRFISHGAGSGKNIHFDSFDSFVNYRLVDVAGEWVDYVMRFGMSLNLTDEEERCAAPLSRLAYLIAALHNDYVSFDVEYAIFRDDGEAESLHAFTNGVWVMMYLNGMGVDEAKEAIKVKTQAYENEFLRLWQDLTQNERATENVMNSQREKKAIVPVPLMLSMRTI</sequence>
<dbReference type="Pfam" id="PF19086">
    <property type="entry name" value="Terpene_syn_C_2"/>
    <property type="match status" value="1"/>
</dbReference>
<comment type="caution">
    <text evidence="1">The sequence shown here is derived from an EMBL/GenBank/DDBJ whole genome shotgun (WGS) entry which is preliminary data.</text>
</comment>
<gene>
    <name evidence="1" type="ORF">CKAH01_18952</name>
</gene>
<keyword evidence="2" id="KW-1185">Reference proteome</keyword>
<evidence type="ECO:0000313" key="1">
    <source>
        <dbReference type="EMBL" id="KAK2735665.1"/>
    </source>
</evidence>
<evidence type="ECO:0000313" key="2">
    <source>
        <dbReference type="Proteomes" id="UP001281614"/>
    </source>
</evidence>
<dbReference type="InterPro" id="IPR008949">
    <property type="entry name" value="Isoprenoid_synthase_dom_sf"/>
</dbReference>
<reference evidence="1" key="1">
    <citation type="submission" date="2023-02" db="EMBL/GenBank/DDBJ databases">
        <title>Colletotrichum kahawae CIFC_Que2 genome sequencing and assembly.</title>
        <authorList>
            <person name="Baroncelli R."/>
        </authorList>
    </citation>
    <scope>NUCLEOTIDE SEQUENCE</scope>
    <source>
        <strain evidence="1">CIFC_Que2</strain>
    </source>
</reference>
<name>A0AAD9Y395_COLKA</name>
<organism evidence="1 2">
    <name type="scientific">Colletotrichum kahawae</name>
    <name type="common">Coffee berry disease fungus</name>
    <dbReference type="NCBI Taxonomy" id="34407"/>
    <lineage>
        <taxon>Eukaryota</taxon>
        <taxon>Fungi</taxon>
        <taxon>Dikarya</taxon>
        <taxon>Ascomycota</taxon>
        <taxon>Pezizomycotina</taxon>
        <taxon>Sordariomycetes</taxon>
        <taxon>Hypocreomycetidae</taxon>
        <taxon>Glomerellales</taxon>
        <taxon>Glomerellaceae</taxon>
        <taxon>Colletotrichum</taxon>
        <taxon>Colletotrichum gloeosporioides species complex</taxon>
    </lineage>
</organism>
<dbReference type="Proteomes" id="UP001281614">
    <property type="component" value="Unassembled WGS sequence"/>
</dbReference>
<protein>
    <submittedName>
        <fullName evidence="1">Fusicoccadiene synthase 3</fullName>
    </submittedName>
</protein>
<dbReference type="SUPFAM" id="SSF48576">
    <property type="entry name" value="Terpenoid synthases"/>
    <property type="match status" value="1"/>
</dbReference>
<dbReference type="AlphaFoldDB" id="A0AAD9Y395"/>
<proteinExistence type="predicted"/>